<dbReference type="InterPro" id="IPR011009">
    <property type="entry name" value="Kinase-like_dom_sf"/>
</dbReference>
<dbReference type="Gene3D" id="3.30.200.20">
    <property type="entry name" value="Phosphorylase Kinase, domain 1"/>
    <property type="match status" value="1"/>
</dbReference>
<dbReference type="CDD" id="cd05154">
    <property type="entry name" value="ACAD10_11_N-like"/>
    <property type="match status" value="1"/>
</dbReference>
<dbReference type="InterPro" id="IPR052898">
    <property type="entry name" value="ACAD10-like"/>
</dbReference>
<evidence type="ECO:0000313" key="4">
    <source>
        <dbReference type="Proteomes" id="UP000799766"/>
    </source>
</evidence>
<feature type="domain" description="Aminoglycoside phosphotransferase" evidence="2">
    <location>
        <begin position="31"/>
        <end position="286"/>
    </location>
</feature>
<evidence type="ECO:0000259" key="2">
    <source>
        <dbReference type="Pfam" id="PF01636"/>
    </source>
</evidence>
<gene>
    <name evidence="3" type="ORF">BDY21DRAFT_284688</name>
</gene>
<accession>A0A6A6P2Z6</accession>
<feature type="region of interest" description="Disordered" evidence="1">
    <location>
        <begin position="395"/>
        <end position="415"/>
    </location>
</feature>
<evidence type="ECO:0000313" key="3">
    <source>
        <dbReference type="EMBL" id="KAF2458400.1"/>
    </source>
</evidence>
<proteinExistence type="predicted"/>
<dbReference type="Proteomes" id="UP000799766">
    <property type="component" value="Unassembled WGS sequence"/>
</dbReference>
<dbReference type="GO" id="GO:0016301">
    <property type="term" value="F:kinase activity"/>
    <property type="evidence" value="ECO:0007669"/>
    <property type="project" value="UniProtKB-KW"/>
</dbReference>
<dbReference type="OrthoDB" id="191037at2759"/>
<reference evidence="3" key="1">
    <citation type="journal article" date="2020" name="Stud. Mycol.">
        <title>101 Dothideomycetes genomes: a test case for predicting lifestyles and emergence of pathogens.</title>
        <authorList>
            <person name="Haridas S."/>
            <person name="Albert R."/>
            <person name="Binder M."/>
            <person name="Bloem J."/>
            <person name="Labutti K."/>
            <person name="Salamov A."/>
            <person name="Andreopoulos B."/>
            <person name="Baker S."/>
            <person name="Barry K."/>
            <person name="Bills G."/>
            <person name="Bluhm B."/>
            <person name="Cannon C."/>
            <person name="Castanera R."/>
            <person name="Culley D."/>
            <person name="Daum C."/>
            <person name="Ezra D."/>
            <person name="Gonzalez J."/>
            <person name="Henrissat B."/>
            <person name="Kuo A."/>
            <person name="Liang C."/>
            <person name="Lipzen A."/>
            <person name="Lutzoni F."/>
            <person name="Magnuson J."/>
            <person name="Mondo S."/>
            <person name="Nolan M."/>
            <person name="Ohm R."/>
            <person name="Pangilinan J."/>
            <person name="Park H.-J."/>
            <person name="Ramirez L."/>
            <person name="Alfaro M."/>
            <person name="Sun H."/>
            <person name="Tritt A."/>
            <person name="Yoshinaga Y."/>
            <person name="Zwiers L.-H."/>
            <person name="Turgeon B."/>
            <person name="Goodwin S."/>
            <person name="Spatafora J."/>
            <person name="Crous P."/>
            <person name="Grigoriev I."/>
        </authorList>
    </citation>
    <scope>NUCLEOTIDE SEQUENCE</scope>
    <source>
        <strain evidence="3">ATCC 16933</strain>
    </source>
</reference>
<dbReference type="AlphaFoldDB" id="A0A6A6P2Z6"/>
<dbReference type="Pfam" id="PF01636">
    <property type="entry name" value="APH"/>
    <property type="match status" value="1"/>
</dbReference>
<dbReference type="InterPro" id="IPR002575">
    <property type="entry name" value="Aminoglycoside_PTrfase"/>
</dbReference>
<dbReference type="SUPFAM" id="SSF56112">
    <property type="entry name" value="Protein kinase-like (PK-like)"/>
    <property type="match status" value="1"/>
</dbReference>
<keyword evidence="3" id="KW-0418">Kinase</keyword>
<dbReference type="PANTHER" id="PTHR47829">
    <property type="entry name" value="HYDROLASE, PUTATIVE (AFU_ORTHOLOGUE AFUA_1G12880)-RELATED"/>
    <property type="match status" value="1"/>
</dbReference>
<dbReference type="EMBL" id="MU001678">
    <property type="protein sequence ID" value="KAF2458400.1"/>
    <property type="molecule type" value="Genomic_DNA"/>
</dbReference>
<dbReference type="Gene3D" id="3.90.1200.10">
    <property type="match status" value="1"/>
</dbReference>
<dbReference type="PANTHER" id="PTHR47829:SF3">
    <property type="entry name" value="AMINOGLYCOSIDE PHOSPHOTRANSFERASE DOMAIN-CONTAINING PROTEIN"/>
    <property type="match status" value="1"/>
</dbReference>
<keyword evidence="4" id="KW-1185">Reference proteome</keyword>
<evidence type="ECO:0000256" key="1">
    <source>
        <dbReference type="SAM" id="MobiDB-lite"/>
    </source>
</evidence>
<keyword evidence="3" id="KW-0808">Transferase</keyword>
<dbReference type="InterPro" id="IPR041726">
    <property type="entry name" value="ACAD10_11_N"/>
</dbReference>
<sequence length="415" mass="44410">MAGPVRQPIDVAALERYVEANVPDVKVPIAVKQFGFGQSNPTYQLTDRAGAKFVMRKKPPGKLLSKTAHKVEREYRVIHALAGTDVPVPRAYCLCMDDAVVGSPFYIMEFLDGRIFEDMTMPGVSAADREEMYLMVSGGLAGPGPGGEETRFHDAARTLGKLHALDQAAVGLADYGKPAGFYARQLALFASLSRAQAAAVDVDTGRPVGPIPRQAEMLGFFAGEAAPPGPRDRAALVHGDFKIDNLVYHKTEPRIIGILDWEMSTIGHPLSDLCNLLAPWTVVSLALPTAAAARSPARPPLPRSANLAFHPATARAGVPPRPAMLRWYAAAAGWAPSPADLAWGAAFSLLRDCVIVQGIAARYAARQASSERAREYAAQLGPVAGICWRAVERAREEGRKGEGEGEGEGEGKARL</sequence>
<name>A0A6A6P2Z6_9PEZI</name>
<organism evidence="3 4">
    <name type="scientific">Lineolata rhizophorae</name>
    <dbReference type="NCBI Taxonomy" id="578093"/>
    <lineage>
        <taxon>Eukaryota</taxon>
        <taxon>Fungi</taxon>
        <taxon>Dikarya</taxon>
        <taxon>Ascomycota</taxon>
        <taxon>Pezizomycotina</taxon>
        <taxon>Dothideomycetes</taxon>
        <taxon>Dothideomycetes incertae sedis</taxon>
        <taxon>Lineolatales</taxon>
        <taxon>Lineolataceae</taxon>
        <taxon>Lineolata</taxon>
    </lineage>
</organism>
<protein>
    <submittedName>
        <fullName evidence="3">Kinase-like domain-containing protein</fullName>
    </submittedName>
</protein>